<dbReference type="CDD" id="cd04301">
    <property type="entry name" value="NAT_SF"/>
    <property type="match status" value="1"/>
</dbReference>
<evidence type="ECO:0000256" key="1">
    <source>
        <dbReference type="SAM" id="MobiDB-lite"/>
    </source>
</evidence>
<evidence type="ECO:0000313" key="3">
    <source>
        <dbReference type="EMBL" id="KAF4665056.1"/>
    </source>
</evidence>
<dbReference type="InterPro" id="IPR000182">
    <property type="entry name" value="GNAT_dom"/>
</dbReference>
<sequence length="264" mass="29257">MPSHGMKIVIGATLLVTTQSATSRQSAFHPLAEALEYRPAEPSDGVLDWALDDEVTFLAINSSAEEGHVSKWEDPKRGSRAASGAPCRGTLTSQGYSRELKSRLRSMNALYDISTLSASQKIVGSAEFGMVRTMKHGEWAYITSIFVNDKYRGNRIAPKLLNRLVGYIHYKRPLTIAAWTRTLMGNNAARKAFLKAGFVDKGKIGDSHYLIYIFSPTTHSTTAFQGDDDSIPYLTSPRVTRFFEDFLLNGIVDEVYSRVMAMSS</sequence>
<feature type="domain" description="N-acetyltransferase" evidence="2">
    <location>
        <begin position="117"/>
        <end position="198"/>
    </location>
</feature>
<comment type="caution">
    <text evidence="3">The sequence shown here is derived from an EMBL/GenBank/DDBJ whole genome shotgun (WGS) entry which is preliminary data.</text>
</comment>
<evidence type="ECO:0000313" key="4">
    <source>
        <dbReference type="Proteomes" id="UP000591131"/>
    </source>
</evidence>
<dbReference type="EMBL" id="JAAPAO010000272">
    <property type="protein sequence ID" value="KAF4665056.1"/>
    <property type="molecule type" value="Genomic_DNA"/>
</dbReference>
<dbReference type="Gene3D" id="3.40.630.30">
    <property type="match status" value="1"/>
</dbReference>
<dbReference type="SUPFAM" id="SSF55729">
    <property type="entry name" value="Acyl-CoA N-acyltransferases (Nat)"/>
    <property type="match status" value="1"/>
</dbReference>
<organism evidence="3 4">
    <name type="scientific">Perkinsus chesapeaki</name>
    <name type="common">Clam parasite</name>
    <name type="synonym">Perkinsus andrewsi</name>
    <dbReference type="NCBI Taxonomy" id="330153"/>
    <lineage>
        <taxon>Eukaryota</taxon>
        <taxon>Sar</taxon>
        <taxon>Alveolata</taxon>
        <taxon>Perkinsozoa</taxon>
        <taxon>Perkinsea</taxon>
        <taxon>Perkinsida</taxon>
        <taxon>Perkinsidae</taxon>
        <taxon>Perkinsus</taxon>
    </lineage>
</organism>
<protein>
    <recommendedName>
        <fullName evidence="2">N-acetyltransferase domain-containing protein</fullName>
    </recommendedName>
</protein>
<reference evidence="3 4" key="1">
    <citation type="submission" date="2020-04" db="EMBL/GenBank/DDBJ databases">
        <title>Perkinsus chesapeaki whole genome sequence.</title>
        <authorList>
            <person name="Bogema D.R."/>
        </authorList>
    </citation>
    <scope>NUCLEOTIDE SEQUENCE [LARGE SCALE GENOMIC DNA]</scope>
    <source>
        <strain evidence="3">ATCC PRA-425</strain>
    </source>
</reference>
<dbReference type="GO" id="GO:0016747">
    <property type="term" value="F:acyltransferase activity, transferring groups other than amino-acyl groups"/>
    <property type="evidence" value="ECO:0007669"/>
    <property type="project" value="InterPro"/>
</dbReference>
<name>A0A7J6M0W6_PERCH</name>
<evidence type="ECO:0000259" key="2">
    <source>
        <dbReference type="Pfam" id="PF00583"/>
    </source>
</evidence>
<feature type="region of interest" description="Disordered" evidence="1">
    <location>
        <begin position="68"/>
        <end position="89"/>
    </location>
</feature>
<gene>
    <name evidence="3" type="ORF">FOL47_004807</name>
</gene>
<feature type="compositionally biased region" description="Basic and acidic residues" evidence="1">
    <location>
        <begin position="68"/>
        <end position="77"/>
    </location>
</feature>
<dbReference type="Proteomes" id="UP000591131">
    <property type="component" value="Unassembled WGS sequence"/>
</dbReference>
<accession>A0A7J6M0W6</accession>
<proteinExistence type="predicted"/>
<dbReference type="InterPro" id="IPR016181">
    <property type="entry name" value="Acyl_CoA_acyltransferase"/>
</dbReference>
<keyword evidence="4" id="KW-1185">Reference proteome</keyword>
<dbReference type="OrthoDB" id="10039976at2759"/>
<dbReference type="AlphaFoldDB" id="A0A7J6M0W6"/>
<dbReference type="Pfam" id="PF00583">
    <property type="entry name" value="Acetyltransf_1"/>
    <property type="match status" value="1"/>
</dbReference>